<comment type="catalytic activity">
    <reaction evidence="5">
        <text>L-glutaminyl-[peptide chain release factor] + S-adenosyl-L-methionine = N(5)-methyl-L-glutaminyl-[peptide chain release factor] + S-adenosyl-L-homocysteine + H(+)</text>
        <dbReference type="Rhea" id="RHEA:42896"/>
        <dbReference type="Rhea" id="RHEA-COMP:10271"/>
        <dbReference type="Rhea" id="RHEA-COMP:10272"/>
        <dbReference type="ChEBI" id="CHEBI:15378"/>
        <dbReference type="ChEBI" id="CHEBI:30011"/>
        <dbReference type="ChEBI" id="CHEBI:57856"/>
        <dbReference type="ChEBI" id="CHEBI:59789"/>
        <dbReference type="ChEBI" id="CHEBI:61891"/>
        <dbReference type="EC" id="2.1.1.297"/>
    </reaction>
</comment>
<feature type="domain" description="Methyltransferase small" evidence="6">
    <location>
        <begin position="109"/>
        <end position="196"/>
    </location>
</feature>
<dbReference type="Proteomes" id="UP000594759">
    <property type="component" value="Chromosome"/>
</dbReference>
<reference evidence="7 8" key="1">
    <citation type="submission" date="2020-11" db="EMBL/GenBank/DDBJ databases">
        <title>Pedobacter endophytica, an endophytic bacteria isolated form Carex pumila.</title>
        <authorList>
            <person name="Peng Y."/>
            <person name="Jiang L."/>
            <person name="Lee J."/>
        </authorList>
    </citation>
    <scope>NUCLEOTIDE SEQUENCE [LARGE SCALE GENOMIC DNA]</scope>
    <source>
        <strain evidence="7 8">JBR3-12</strain>
    </source>
</reference>
<dbReference type="NCBIfam" id="TIGR00536">
    <property type="entry name" value="hemK_fam"/>
    <property type="match status" value="1"/>
</dbReference>
<dbReference type="KEGG" id="pex:IZT61_03105"/>
<dbReference type="Gene3D" id="3.40.50.150">
    <property type="entry name" value="Vaccinia Virus protein VP39"/>
    <property type="match status" value="1"/>
</dbReference>
<organism evidence="7 8">
    <name type="scientific">Pedobacter endophyticus</name>
    <dbReference type="NCBI Taxonomy" id="2789740"/>
    <lineage>
        <taxon>Bacteria</taxon>
        <taxon>Pseudomonadati</taxon>
        <taxon>Bacteroidota</taxon>
        <taxon>Sphingobacteriia</taxon>
        <taxon>Sphingobacteriales</taxon>
        <taxon>Sphingobacteriaceae</taxon>
        <taxon>Pedobacter</taxon>
    </lineage>
</organism>
<dbReference type="Gene3D" id="1.10.8.10">
    <property type="entry name" value="DNA helicase RuvA subunit, C-terminal domain"/>
    <property type="match status" value="1"/>
</dbReference>
<dbReference type="SUPFAM" id="SSF53335">
    <property type="entry name" value="S-adenosyl-L-methionine-dependent methyltransferases"/>
    <property type="match status" value="1"/>
</dbReference>
<keyword evidence="8" id="KW-1185">Reference proteome</keyword>
<sequence>MKIEALKEDFIIELEPLYDVDETKNLFGLALEHVLEIHYNKIRLLGDLDLSYLQVQKLLTVLNDLKIGRPIQYILGEAHFYGSVFKVNESVLIPRPETEELVDWIINENLPDVRVQKGLLDIGTGSGCIPIALKKHLPNFAVSSIDISGKAIAVAVQNAKAIGVEIDFIEADILGYESEQKFDVIVSNPPYIRALEKVEMHANVLKHEPHLALFVADDDPLVFYNAIAAFAKTNLKAKGQLYFEINEYLGKETVELLKAKGFNDIVLRKDMHGKDRMIKAKV</sequence>
<dbReference type="InterPro" id="IPR002052">
    <property type="entry name" value="DNA_methylase_N6_adenine_CS"/>
</dbReference>
<dbReference type="InterPro" id="IPR007848">
    <property type="entry name" value="Small_mtfrase_dom"/>
</dbReference>
<evidence type="ECO:0000256" key="5">
    <source>
        <dbReference type="ARBA" id="ARBA00048391"/>
    </source>
</evidence>
<evidence type="ECO:0000256" key="1">
    <source>
        <dbReference type="ARBA" id="ARBA00012771"/>
    </source>
</evidence>
<dbReference type="InterPro" id="IPR029063">
    <property type="entry name" value="SAM-dependent_MTases_sf"/>
</dbReference>
<dbReference type="Pfam" id="PF05175">
    <property type="entry name" value="MTS"/>
    <property type="match status" value="1"/>
</dbReference>
<dbReference type="InterPro" id="IPR004556">
    <property type="entry name" value="HemK-like"/>
</dbReference>
<dbReference type="EC" id="2.1.1.297" evidence="1"/>
<evidence type="ECO:0000313" key="8">
    <source>
        <dbReference type="Proteomes" id="UP000594759"/>
    </source>
</evidence>
<evidence type="ECO:0000256" key="4">
    <source>
        <dbReference type="ARBA" id="ARBA00022691"/>
    </source>
</evidence>
<dbReference type="PANTHER" id="PTHR18895:SF74">
    <property type="entry name" value="MTRF1L RELEASE FACTOR GLUTAMINE METHYLTRANSFERASE"/>
    <property type="match status" value="1"/>
</dbReference>
<dbReference type="PROSITE" id="PS00092">
    <property type="entry name" value="N6_MTASE"/>
    <property type="match status" value="1"/>
</dbReference>
<dbReference type="PANTHER" id="PTHR18895">
    <property type="entry name" value="HEMK METHYLTRANSFERASE"/>
    <property type="match status" value="1"/>
</dbReference>
<protein>
    <recommendedName>
        <fullName evidence="1">peptide chain release factor N(5)-glutamine methyltransferase</fullName>
        <ecNumber evidence="1">2.1.1.297</ecNumber>
    </recommendedName>
</protein>
<evidence type="ECO:0000259" key="6">
    <source>
        <dbReference type="Pfam" id="PF05175"/>
    </source>
</evidence>
<dbReference type="AlphaFoldDB" id="A0A7S9Q1G9"/>
<dbReference type="GO" id="GO:0032259">
    <property type="term" value="P:methylation"/>
    <property type="evidence" value="ECO:0007669"/>
    <property type="project" value="UniProtKB-KW"/>
</dbReference>
<dbReference type="GO" id="GO:0102559">
    <property type="term" value="F:peptide chain release factor N(5)-glutamine methyltransferase activity"/>
    <property type="evidence" value="ECO:0007669"/>
    <property type="project" value="UniProtKB-EC"/>
</dbReference>
<accession>A0A7S9Q1G9</accession>
<dbReference type="InterPro" id="IPR019874">
    <property type="entry name" value="RF_methyltr_PrmC"/>
</dbReference>
<proteinExistence type="predicted"/>
<evidence type="ECO:0000256" key="3">
    <source>
        <dbReference type="ARBA" id="ARBA00022679"/>
    </source>
</evidence>
<dbReference type="CDD" id="cd02440">
    <property type="entry name" value="AdoMet_MTases"/>
    <property type="match status" value="1"/>
</dbReference>
<dbReference type="EMBL" id="CP064939">
    <property type="protein sequence ID" value="QPH41766.1"/>
    <property type="molecule type" value="Genomic_DNA"/>
</dbReference>
<evidence type="ECO:0000256" key="2">
    <source>
        <dbReference type="ARBA" id="ARBA00022603"/>
    </source>
</evidence>
<dbReference type="NCBIfam" id="TIGR03534">
    <property type="entry name" value="RF_mod_PrmC"/>
    <property type="match status" value="1"/>
</dbReference>
<keyword evidence="3 7" id="KW-0808">Transferase</keyword>
<keyword evidence="4" id="KW-0949">S-adenosyl-L-methionine</keyword>
<keyword evidence="2 7" id="KW-0489">Methyltransferase</keyword>
<dbReference type="InterPro" id="IPR050320">
    <property type="entry name" value="N5-glutamine_MTase"/>
</dbReference>
<dbReference type="GO" id="GO:0003676">
    <property type="term" value="F:nucleic acid binding"/>
    <property type="evidence" value="ECO:0007669"/>
    <property type="project" value="InterPro"/>
</dbReference>
<evidence type="ECO:0000313" key="7">
    <source>
        <dbReference type="EMBL" id="QPH41766.1"/>
    </source>
</evidence>
<gene>
    <name evidence="7" type="primary">prmC</name>
    <name evidence="7" type="ORF">IZT61_03105</name>
</gene>
<name>A0A7S9Q1G9_9SPHI</name>